<proteinExistence type="predicted"/>
<dbReference type="Proteomes" id="UP001175261">
    <property type="component" value="Unassembled WGS sequence"/>
</dbReference>
<evidence type="ECO:0000313" key="3">
    <source>
        <dbReference type="Proteomes" id="UP001175261"/>
    </source>
</evidence>
<evidence type="ECO:0000313" key="2">
    <source>
        <dbReference type="EMBL" id="KAK0391141.1"/>
    </source>
</evidence>
<comment type="caution">
    <text evidence="2">The sequence shown here is derived from an EMBL/GenBank/DDBJ whole genome shotgun (WGS) entry which is preliminary data.</text>
</comment>
<organism evidence="2 3">
    <name type="scientific">Sarocladium strictum</name>
    <name type="common">Black bundle disease fungus</name>
    <name type="synonym">Acremonium strictum</name>
    <dbReference type="NCBI Taxonomy" id="5046"/>
    <lineage>
        <taxon>Eukaryota</taxon>
        <taxon>Fungi</taxon>
        <taxon>Dikarya</taxon>
        <taxon>Ascomycota</taxon>
        <taxon>Pezizomycotina</taxon>
        <taxon>Sordariomycetes</taxon>
        <taxon>Hypocreomycetidae</taxon>
        <taxon>Hypocreales</taxon>
        <taxon>Sarocladiaceae</taxon>
        <taxon>Sarocladium</taxon>
    </lineage>
</organism>
<dbReference type="PANTHER" id="PTHR28019">
    <property type="entry name" value="CELL MEMBRANE PROTEIN YLR413W-RELATED"/>
    <property type="match status" value="1"/>
</dbReference>
<feature type="transmembrane region" description="Helical" evidence="1">
    <location>
        <begin position="198"/>
        <end position="227"/>
    </location>
</feature>
<dbReference type="Pfam" id="PF06687">
    <property type="entry name" value="SUR7"/>
    <property type="match status" value="1"/>
</dbReference>
<keyword evidence="1" id="KW-0472">Membrane</keyword>
<sequence>MGVLARLSILLPLALSVVGIVLSSLCLFSGRNEGFMENYDILRLNTSMIGQNVIPWDKLNLGNIIDNLKRDIGDDIKDKLNDVKDDAKDALSDIGDDITDGANNVTNQIIGDIAERLGISDWYSIHVMSACQGAWEPNSTVSSPSLNVTNCTDTTPTYRLNLTQLLDQELSASGIGISLADIKWPSGIQEKIDLINDLLLAIFIVYVVGMGFCGLAILGCIGSLIFASSRLLVLINYVLSGLGAVALIIGSIIVTVVGTKGISELNNVTKEVNVYASRGKDFLIISWVAAACMIFASVFWTTRFCVLCVQKRRAKKAAAPKGSY</sequence>
<dbReference type="AlphaFoldDB" id="A0AA39LAZ9"/>
<dbReference type="GO" id="GO:0031505">
    <property type="term" value="P:fungal-type cell wall organization"/>
    <property type="evidence" value="ECO:0007669"/>
    <property type="project" value="TreeGrafter"/>
</dbReference>
<feature type="transmembrane region" description="Helical" evidence="1">
    <location>
        <begin position="282"/>
        <end position="306"/>
    </location>
</feature>
<dbReference type="GO" id="GO:0005886">
    <property type="term" value="C:plasma membrane"/>
    <property type="evidence" value="ECO:0007669"/>
    <property type="project" value="InterPro"/>
</dbReference>
<keyword evidence="1" id="KW-0812">Transmembrane</keyword>
<feature type="transmembrane region" description="Helical" evidence="1">
    <location>
        <begin position="234"/>
        <end position="262"/>
    </location>
</feature>
<gene>
    <name evidence="2" type="ORF">NLU13_0643</name>
</gene>
<accession>A0AA39LAZ9</accession>
<dbReference type="GO" id="GO:0051285">
    <property type="term" value="C:cell cortex of cell tip"/>
    <property type="evidence" value="ECO:0007669"/>
    <property type="project" value="TreeGrafter"/>
</dbReference>
<dbReference type="InterPro" id="IPR009571">
    <property type="entry name" value="SUR7/Rim9-like_fungi"/>
</dbReference>
<evidence type="ECO:0000256" key="1">
    <source>
        <dbReference type="SAM" id="Phobius"/>
    </source>
</evidence>
<reference evidence="2" key="1">
    <citation type="submission" date="2022-10" db="EMBL/GenBank/DDBJ databases">
        <title>Determination and structural analysis of whole genome sequence of Sarocladium strictum F4-1.</title>
        <authorList>
            <person name="Hu L."/>
            <person name="Jiang Y."/>
        </authorList>
    </citation>
    <scope>NUCLEOTIDE SEQUENCE</scope>
    <source>
        <strain evidence="2">F4-1</strain>
    </source>
</reference>
<dbReference type="PANTHER" id="PTHR28019:SF7">
    <property type="entry name" value="SUR7 PROTEIN"/>
    <property type="match status" value="1"/>
</dbReference>
<protein>
    <submittedName>
        <fullName evidence="2">Uncharacterized protein</fullName>
    </submittedName>
</protein>
<keyword evidence="1" id="KW-1133">Transmembrane helix</keyword>
<keyword evidence="3" id="KW-1185">Reference proteome</keyword>
<name>A0AA39LAZ9_SARSR</name>
<dbReference type="InterPro" id="IPR052413">
    <property type="entry name" value="SUR7_domain"/>
</dbReference>
<dbReference type="EMBL" id="JAPDFR010000001">
    <property type="protein sequence ID" value="KAK0391141.1"/>
    <property type="molecule type" value="Genomic_DNA"/>
</dbReference>